<gene>
    <name evidence="2" type="ORF">P5673_015143</name>
</gene>
<reference evidence="2" key="2">
    <citation type="journal article" date="2023" name="Science">
        <title>Genomic signatures of disease resistance in endangered staghorn corals.</title>
        <authorList>
            <person name="Vollmer S.V."/>
            <person name="Selwyn J.D."/>
            <person name="Despard B.A."/>
            <person name="Roesel C.L."/>
        </authorList>
    </citation>
    <scope>NUCLEOTIDE SEQUENCE</scope>
    <source>
        <strain evidence="2">K2</strain>
    </source>
</reference>
<feature type="compositionally biased region" description="Polar residues" evidence="1">
    <location>
        <begin position="179"/>
        <end position="191"/>
    </location>
</feature>
<accession>A0AAD9QIY9</accession>
<protein>
    <submittedName>
        <fullName evidence="2">Uncharacterized protein</fullName>
    </submittedName>
</protein>
<evidence type="ECO:0000313" key="3">
    <source>
        <dbReference type="Proteomes" id="UP001249851"/>
    </source>
</evidence>
<sequence>MSKSGKKAKNEGNKPESFIWSDDEVELLLNVTIEYKAAKSIENIDWESCQSKYGNILDRFVNQYPTPENATAIQKDFPHKKEQIFQGTLASKLKMIRKKYRQAVDSGRKSGHGRVVLLYFELCEDIWGGSPATEKIAEGIETTEIKELDAEDSLESTSESLEPGSAADSPYAGSDGDTMMSTENASTPSTSKPKDKTIKERRDLLDSKLKDYKGEKLKRKLPVDSHLLSISQEELEIKKKLLDRMEIMDKTYSSHMQKLSSNMERLTASISDGFALLRNIMGPPSVAVQPPYMPPPGKLHVPEYITAKHSG</sequence>
<evidence type="ECO:0000256" key="1">
    <source>
        <dbReference type="SAM" id="MobiDB-lite"/>
    </source>
</evidence>
<dbReference type="Proteomes" id="UP001249851">
    <property type="component" value="Unassembled WGS sequence"/>
</dbReference>
<organism evidence="2 3">
    <name type="scientific">Acropora cervicornis</name>
    <name type="common">Staghorn coral</name>
    <dbReference type="NCBI Taxonomy" id="6130"/>
    <lineage>
        <taxon>Eukaryota</taxon>
        <taxon>Metazoa</taxon>
        <taxon>Cnidaria</taxon>
        <taxon>Anthozoa</taxon>
        <taxon>Hexacorallia</taxon>
        <taxon>Scleractinia</taxon>
        <taxon>Astrocoeniina</taxon>
        <taxon>Acroporidae</taxon>
        <taxon>Acropora</taxon>
    </lineage>
</organism>
<name>A0AAD9QIY9_ACRCE</name>
<evidence type="ECO:0000313" key="2">
    <source>
        <dbReference type="EMBL" id="KAK2561760.1"/>
    </source>
</evidence>
<proteinExistence type="predicted"/>
<comment type="caution">
    <text evidence="2">The sequence shown here is derived from an EMBL/GenBank/DDBJ whole genome shotgun (WGS) entry which is preliminary data.</text>
</comment>
<dbReference type="EMBL" id="JARQWQ010000031">
    <property type="protein sequence ID" value="KAK2561760.1"/>
    <property type="molecule type" value="Genomic_DNA"/>
</dbReference>
<keyword evidence="3" id="KW-1185">Reference proteome</keyword>
<dbReference type="AlphaFoldDB" id="A0AAD9QIY9"/>
<reference evidence="2" key="1">
    <citation type="journal article" date="2023" name="G3 (Bethesda)">
        <title>Whole genome assembly and annotation of the endangered Caribbean coral Acropora cervicornis.</title>
        <authorList>
            <person name="Selwyn J.D."/>
            <person name="Vollmer S.V."/>
        </authorList>
    </citation>
    <scope>NUCLEOTIDE SEQUENCE</scope>
    <source>
        <strain evidence="2">K2</strain>
    </source>
</reference>
<feature type="region of interest" description="Disordered" evidence="1">
    <location>
        <begin position="145"/>
        <end position="200"/>
    </location>
</feature>